<evidence type="ECO:0000256" key="10">
    <source>
        <dbReference type="ARBA" id="ARBA00023204"/>
    </source>
</evidence>
<keyword evidence="5" id="KW-0547">Nucleotide-binding</keyword>
<dbReference type="AlphaFoldDB" id="A0A0R0M2L7"/>
<evidence type="ECO:0000256" key="11">
    <source>
        <dbReference type="ARBA" id="ARBA00023242"/>
    </source>
</evidence>
<dbReference type="SUPFAM" id="SSF52540">
    <property type="entry name" value="P-loop containing nucleoside triphosphate hydrolases"/>
    <property type="match status" value="2"/>
</dbReference>
<comment type="similarity">
    <text evidence="3">Belongs to the SMC family. SMC6 subfamily.</text>
</comment>
<feature type="coiled-coil region" evidence="12">
    <location>
        <begin position="247"/>
        <end position="385"/>
    </location>
</feature>
<dbReference type="PANTHER" id="PTHR19306">
    <property type="entry name" value="STRUCTURAL MAINTENANCE OF CHROMOSOMES 5,6 SMC5, SMC6"/>
    <property type="match status" value="1"/>
</dbReference>
<evidence type="ECO:0000256" key="9">
    <source>
        <dbReference type="ARBA" id="ARBA00023172"/>
    </source>
</evidence>
<keyword evidence="8 12" id="KW-0175">Coiled coil</keyword>
<evidence type="ECO:0000313" key="14">
    <source>
        <dbReference type="EMBL" id="KRH94373.1"/>
    </source>
</evidence>
<keyword evidence="9" id="KW-0233">DNA recombination</keyword>
<feature type="coiled-coil region" evidence="12">
    <location>
        <begin position="173"/>
        <end position="214"/>
    </location>
</feature>
<dbReference type="GO" id="GO:0030915">
    <property type="term" value="C:Smc5-Smc6 complex"/>
    <property type="evidence" value="ECO:0007669"/>
    <property type="project" value="TreeGrafter"/>
</dbReference>
<dbReference type="InterPro" id="IPR003395">
    <property type="entry name" value="RecF/RecN/SMC_N"/>
</dbReference>
<dbReference type="GO" id="GO:0003697">
    <property type="term" value="F:single-stranded DNA binding"/>
    <property type="evidence" value="ECO:0007669"/>
    <property type="project" value="TreeGrafter"/>
</dbReference>
<comment type="caution">
    <text evidence="14">The sequence shown here is derived from an EMBL/GenBank/DDBJ whole genome shotgun (WGS) entry which is preliminary data.</text>
</comment>
<evidence type="ECO:0000256" key="8">
    <source>
        <dbReference type="ARBA" id="ARBA00023054"/>
    </source>
</evidence>
<feature type="coiled-coil region" evidence="12">
    <location>
        <begin position="658"/>
        <end position="699"/>
    </location>
</feature>
<evidence type="ECO:0000259" key="13">
    <source>
        <dbReference type="Pfam" id="PF02463"/>
    </source>
</evidence>
<evidence type="ECO:0000256" key="12">
    <source>
        <dbReference type="SAM" id="Coils"/>
    </source>
</evidence>
<evidence type="ECO:0000256" key="7">
    <source>
        <dbReference type="ARBA" id="ARBA00022840"/>
    </source>
</evidence>
<gene>
    <name evidence="14" type="ORF">M153_2800002147</name>
</gene>
<dbReference type="InterPro" id="IPR027417">
    <property type="entry name" value="P-loop_NTPase"/>
</dbReference>
<keyword evidence="4" id="KW-0158">Chromosome</keyword>
<evidence type="ECO:0000256" key="6">
    <source>
        <dbReference type="ARBA" id="ARBA00022763"/>
    </source>
</evidence>
<dbReference type="GO" id="GO:0005524">
    <property type="term" value="F:ATP binding"/>
    <property type="evidence" value="ECO:0007669"/>
    <property type="project" value="UniProtKB-KW"/>
</dbReference>
<reference evidence="14 15" key="1">
    <citation type="submission" date="2015-07" db="EMBL/GenBank/DDBJ databases">
        <title>The genome of Pseudoloma neurophilia, a relevant intracellular parasite of the zebrafish.</title>
        <authorList>
            <person name="Ndikumana S."/>
            <person name="Pelin A."/>
            <person name="Sanders J."/>
            <person name="Corradi N."/>
        </authorList>
    </citation>
    <scope>NUCLEOTIDE SEQUENCE [LARGE SCALE GENOMIC DNA]</scope>
    <source>
        <strain evidence="14 15">MK1</strain>
    </source>
</reference>
<comment type="subcellular location">
    <subcellularLocation>
        <location evidence="2">Chromosome</location>
    </subcellularLocation>
    <subcellularLocation>
        <location evidence="1">Nucleus</location>
    </subcellularLocation>
</comment>
<evidence type="ECO:0000256" key="2">
    <source>
        <dbReference type="ARBA" id="ARBA00004286"/>
    </source>
</evidence>
<dbReference type="Proteomes" id="UP000051530">
    <property type="component" value="Unassembled WGS sequence"/>
</dbReference>
<proteinExistence type="inferred from homology"/>
<organism evidence="14 15">
    <name type="scientific">Pseudoloma neurophilia</name>
    <dbReference type="NCBI Taxonomy" id="146866"/>
    <lineage>
        <taxon>Eukaryota</taxon>
        <taxon>Fungi</taxon>
        <taxon>Fungi incertae sedis</taxon>
        <taxon>Microsporidia</taxon>
        <taxon>Pseudoloma</taxon>
    </lineage>
</organism>
<keyword evidence="11" id="KW-0539">Nucleus</keyword>
<feature type="domain" description="RecF/RecN/SMC N-terminal" evidence="13">
    <location>
        <begin position="7"/>
        <end position="962"/>
    </location>
</feature>
<dbReference type="Gene3D" id="3.40.50.300">
    <property type="entry name" value="P-loop containing nucleotide triphosphate hydrolases"/>
    <property type="match status" value="2"/>
</dbReference>
<dbReference type="EMBL" id="LGUB01000085">
    <property type="protein sequence ID" value="KRH94373.1"/>
    <property type="molecule type" value="Genomic_DNA"/>
</dbReference>
<dbReference type="GO" id="GO:0000724">
    <property type="term" value="P:double-strand break repair via homologous recombination"/>
    <property type="evidence" value="ECO:0007669"/>
    <property type="project" value="TreeGrafter"/>
</dbReference>
<protein>
    <submittedName>
        <fullName evidence="14">DNA repair protein RAD18 (SMC family protein)</fullName>
    </submittedName>
</protein>
<evidence type="ECO:0000256" key="4">
    <source>
        <dbReference type="ARBA" id="ARBA00022454"/>
    </source>
</evidence>
<keyword evidence="10" id="KW-0234">DNA repair</keyword>
<sequence>MADGNLIKSITLNNFMCHTNLQVNFTKSITVIGGFNGSGKSAIMIAIGVVFGLKQSKLERGTSLKSLILNGKTTAKITIVLNNEKVRLNYAFFGPEIIIEKTIRQTGVSTMRIVGENNKTFSTKKNDLEYILDNFQLHIDNPLNFQTQENSKKFLKNTDPSTLYELFMKGTELDDITSLHEESRQKNNEMKEKLDNLNIDLSQIEKRRNETARNLNIVLEGAKLDDEIIKLKRELEWSKLFKINEERKNKIEEINKWTIEMEKEREKIKNNSTQMLQFQQEEYEKENEIANLKNTFEIRKRKLNDEIRTFNNDFQEMQNDLGIVLQEIKEKEDRLKHLRKIGGFDSYNEKLFELKQEKEHNNFLKKQLEEKTQELHVEENHWEETQKRLEDLRIKERNITSQINYIKNLSQDRLSFFHSNMKNILSDIEKTTWKQEVIGPIGIFLKLKDMRWQKPLSVILKNVLSNFIVFNREDKFELQKIFAKYKTDFAIIIPSRSENELIYYQKVNDQLVALNVLEITHPKKYIIINHLIISCGLERILLIKDREIAFNTLKKEASEPRKFVLNTAYLTSGDKIEFRAGYLSDSRPKFGQMYFEHSEERLKTCIAQRDQVLVEIRTLSQRDKTKDLKISIEDINSDLRVSNLKIDDLKIATSFQPSNDLDGDIAKLKAEIADATQTKDEMEANIKEVSNKKFLAEKELKENNQSLPEHLQNFGKKINALKMENNILHQKISSISDKIRSKRNEEQNLSTIFASKSSVLEETIPMIEDARPEKTVLENIRELEVKKEIFASLEKQETLQSDLKELNEMYDYKFQIIEKYKKSITKTIESIKKRIEKREELKLSTAAQIRQNFKQLTAKRNYEGDLLFNHDEKKIELKMKVSIKAGDKNTLSGGERSYAAMCLILSIWPFIACPVKILDEFDVFMDSLNRDTILKELISLFEESGLQIILITPLSLNLQNVDSIMLKHPSREA</sequence>
<evidence type="ECO:0000256" key="3">
    <source>
        <dbReference type="ARBA" id="ARBA00006793"/>
    </source>
</evidence>
<dbReference type="GO" id="GO:0035861">
    <property type="term" value="C:site of double-strand break"/>
    <property type="evidence" value="ECO:0007669"/>
    <property type="project" value="TreeGrafter"/>
</dbReference>
<evidence type="ECO:0000256" key="1">
    <source>
        <dbReference type="ARBA" id="ARBA00004123"/>
    </source>
</evidence>
<name>A0A0R0M2L7_9MICR</name>
<keyword evidence="6" id="KW-0227">DNA damage</keyword>
<keyword evidence="7" id="KW-0067">ATP-binding</keyword>
<dbReference type="Pfam" id="PF02463">
    <property type="entry name" value="SMC_N"/>
    <property type="match status" value="1"/>
</dbReference>
<evidence type="ECO:0000313" key="15">
    <source>
        <dbReference type="Proteomes" id="UP000051530"/>
    </source>
</evidence>
<accession>A0A0R0M2L7</accession>
<dbReference type="PANTHER" id="PTHR19306:SF6">
    <property type="entry name" value="STRUCTURAL MAINTENANCE OF CHROMOSOMES PROTEIN 6"/>
    <property type="match status" value="1"/>
</dbReference>
<evidence type="ECO:0000256" key="5">
    <source>
        <dbReference type="ARBA" id="ARBA00022741"/>
    </source>
</evidence>
<dbReference type="OrthoDB" id="10072614at2759"/>
<dbReference type="VEuPathDB" id="MicrosporidiaDB:M153_2800002147"/>
<keyword evidence="15" id="KW-1185">Reference proteome</keyword>
<dbReference type="GO" id="GO:0003684">
    <property type="term" value="F:damaged DNA binding"/>
    <property type="evidence" value="ECO:0007669"/>
    <property type="project" value="TreeGrafter"/>
</dbReference>
<dbReference type="GO" id="GO:0005634">
    <property type="term" value="C:nucleus"/>
    <property type="evidence" value="ECO:0007669"/>
    <property type="project" value="UniProtKB-SubCell"/>
</dbReference>